<dbReference type="PROSITE" id="PS51190">
    <property type="entry name" value="FATC"/>
    <property type="match status" value="1"/>
</dbReference>
<keyword evidence="11 20" id="KW-0227">DNA damage</keyword>
<dbReference type="Gene3D" id="1.10.1070.11">
    <property type="entry name" value="Phosphatidylinositol 3-/4-kinase, catalytic domain"/>
    <property type="match status" value="1"/>
</dbReference>
<evidence type="ECO:0000256" key="10">
    <source>
        <dbReference type="ARBA" id="ARBA00022741"/>
    </source>
</evidence>
<evidence type="ECO:0000256" key="18">
    <source>
        <dbReference type="ARBA" id="ARBA00047899"/>
    </source>
</evidence>
<keyword evidence="7 20" id="KW-0158">Chromosome</keyword>
<comment type="function">
    <text evidence="17 20">Serine/threonine protein kinase which activates checkpoint signaling upon genotoxic stresses such as ionizing radiation (IR), ultraviolet light (UV), or DNA replication stalling, thereby acting as a DNA damage sensor. Recognizes the substrate consensus sequence [ST]-Q. Phosphorylates histone H2A to form H2AS128ph (gamma-H2A) at sites of DNA damage, involved in the regulation of DNA damage response mechanism. Required for the control of telomere length and genome stability.</text>
</comment>
<dbReference type="EC" id="2.7.11.1" evidence="5 20"/>
<dbReference type="Pfam" id="PF02259">
    <property type="entry name" value="FAT"/>
    <property type="match status" value="1"/>
</dbReference>
<dbReference type="GO" id="GO:0004674">
    <property type="term" value="F:protein serine/threonine kinase activity"/>
    <property type="evidence" value="ECO:0007669"/>
    <property type="project" value="UniProtKB-KW"/>
</dbReference>
<dbReference type="PANTHER" id="PTHR37079:SF4">
    <property type="entry name" value="SERINE_THREONINE-PROTEIN KINASE ATM"/>
    <property type="match status" value="1"/>
</dbReference>
<name>A0AA38SJP4_9PEZI</name>
<dbReference type="InterPro" id="IPR003152">
    <property type="entry name" value="FATC_dom"/>
</dbReference>
<comment type="catalytic activity">
    <reaction evidence="19">
        <text>L-seryl-[protein] + ATP = O-phospho-L-seryl-[protein] + ADP + H(+)</text>
        <dbReference type="Rhea" id="RHEA:17989"/>
        <dbReference type="Rhea" id="RHEA-COMP:9863"/>
        <dbReference type="Rhea" id="RHEA-COMP:11604"/>
        <dbReference type="ChEBI" id="CHEBI:15378"/>
        <dbReference type="ChEBI" id="CHEBI:29999"/>
        <dbReference type="ChEBI" id="CHEBI:30616"/>
        <dbReference type="ChEBI" id="CHEBI:83421"/>
        <dbReference type="ChEBI" id="CHEBI:456216"/>
        <dbReference type="EC" id="2.7.11.1"/>
    </reaction>
</comment>
<dbReference type="Gene3D" id="3.30.1010.10">
    <property type="entry name" value="Phosphatidylinositol 3-kinase Catalytic Subunit, Chain A, domain 4"/>
    <property type="match status" value="1"/>
</dbReference>
<dbReference type="Pfam" id="PF00454">
    <property type="entry name" value="PI3_PI4_kinase"/>
    <property type="match status" value="1"/>
</dbReference>
<dbReference type="GO" id="GO:0035556">
    <property type="term" value="P:intracellular signal transduction"/>
    <property type="evidence" value="ECO:0007669"/>
    <property type="project" value="UniProtKB-ARBA"/>
</dbReference>
<dbReference type="GO" id="GO:0005524">
    <property type="term" value="F:ATP binding"/>
    <property type="evidence" value="ECO:0007669"/>
    <property type="project" value="UniProtKB-KW"/>
</dbReference>
<feature type="domain" description="PI3K/PI4K catalytic" evidence="22">
    <location>
        <begin position="2584"/>
        <end position="2910"/>
    </location>
</feature>
<dbReference type="SUPFAM" id="SSF48371">
    <property type="entry name" value="ARM repeat"/>
    <property type="match status" value="1"/>
</dbReference>
<keyword evidence="8 20" id="KW-0723">Serine/threonine-protein kinase</keyword>
<dbReference type="InterPro" id="IPR016024">
    <property type="entry name" value="ARM-type_fold"/>
</dbReference>
<keyword evidence="16 20" id="KW-0539">Nucleus</keyword>
<keyword evidence="14 20" id="KW-0156">Chromatin regulator</keyword>
<dbReference type="InterPro" id="IPR003151">
    <property type="entry name" value="PIK-rel_kinase_FAT"/>
</dbReference>
<dbReference type="GO" id="GO:0006325">
    <property type="term" value="P:chromatin organization"/>
    <property type="evidence" value="ECO:0007669"/>
    <property type="project" value="UniProtKB-KW"/>
</dbReference>
<protein>
    <recommendedName>
        <fullName evidence="6 20">Serine/threonine-protein kinase Tel1</fullName>
        <ecNumber evidence="5 20">2.7.11.1</ecNumber>
    </recommendedName>
</protein>
<keyword evidence="9 20" id="KW-0808">Transferase</keyword>
<dbReference type="PROSITE" id="PS51189">
    <property type="entry name" value="FAT"/>
    <property type="match status" value="1"/>
</dbReference>
<evidence type="ECO:0000256" key="3">
    <source>
        <dbReference type="ARBA" id="ARBA00010769"/>
    </source>
</evidence>
<feature type="domain" description="FATC" evidence="24">
    <location>
        <begin position="2921"/>
        <end position="2953"/>
    </location>
</feature>
<dbReference type="PROSITE" id="PS50290">
    <property type="entry name" value="PI3_4_KINASE_3"/>
    <property type="match status" value="1"/>
</dbReference>
<evidence type="ECO:0000256" key="13">
    <source>
        <dbReference type="ARBA" id="ARBA00022840"/>
    </source>
</evidence>
<feature type="domain" description="FAT" evidence="23">
    <location>
        <begin position="1877"/>
        <end position="2479"/>
    </location>
</feature>
<evidence type="ECO:0000256" key="2">
    <source>
        <dbReference type="ARBA" id="ARBA00004574"/>
    </source>
</evidence>
<comment type="subunit">
    <text evidence="4">Associates with DNA double-strand breaks.</text>
</comment>
<dbReference type="PANTHER" id="PTHR37079">
    <property type="entry name" value="SERINE/THREONINE-PROTEIN KINASE ATM"/>
    <property type="match status" value="1"/>
</dbReference>
<dbReference type="GO" id="GO:0005634">
    <property type="term" value="C:nucleus"/>
    <property type="evidence" value="ECO:0007669"/>
    <property type="project" value="UniProtKB-SubCell"/>
</dbReference>
<comment type="subcellular location">
    <subcellularLocation>
        <location evidence="2 20">Chromosome</location>
        <location evidence="2 20">Telomere</location>
    </subcellularLocation>
    <subcellularLocation>
        <location evidence="1 20">Nucleus</location>
    </subcellularLocation>
</comment>
<dbReference type="Pfam" id="PF02260">
    <property type="entry name" value="FATC"/>
    <property type="match status" value="1"/>
</dbReference>
<evidence type="ECO:0000256" key="17">
    <source>
        <dbReference type="ARBA" id="ARBA00025079"/>
    </source>
</evidence>
<evidence type="ECO:0000256" key="1">
    <source>
        <dbReference type="ARBA" id="ARBA00004123"/>
    </source>
</evidence>
<dbReference type="CDD" id="cd05171">
    <property type="entry name" value="PIKKc_ATM"/>
    <property type="match status" value="1"/>
</dbReference>
<evidence type="ECO:0000256" key="4">
    <source>
        <dbReference type="ARBA" id="ARBA00011370"/>
    </source>
</evidence>
<evidence type="ECO:0000313" key="25">
    <source>
        <dbReference type="EMBL" id="KAJ9161843.1"/>
    </source>
</evidence>
<evidence type="ECO:0000256" key="9">
    <source>
        <dbReference type="ARBA" id="ARBA00022679"/>
    </source>
</evidence>
<keyword evidence="12 20" id="KW-0418">Kinase</keyword>
<dbReference type="SMART" id="SM00146">
    <property type="entry name" value="PI3Kc"/>
    <property type="match status" value="1"/>
</dbReference>
<evidence type="ECO:0000259" key="22">
    <source>
        <dbReference type="PROSITE" id="PS50290"/>
    </source>
</evidence>
<evidence type="ECO:0000313" key="26">
    <source>
        <dbReference type="Proteomes" id="UP001174691"/>
    </source>
</evidence>
<dbReference type="InterPro" id="IPR014009">
    <property type="entry name" value="PIK_FAT"/>
</dbReference>
<evidence type="ECO:0000256" key="7">
    <source>
        <dbReference type="ARBA" id="ARBA00022454"/>
    </source>
</evidence>
<dbReference type="InterPro" id="IPR021668">
    <property type="entry name" value="TAN"/>
</dbReference>
<dbReference type="InterPro" id="IPR018936">
    <property type="entry name" value="PI3/4_kinase_CS"/>
</dbReference>
<evidence type="ECO:0000256" key="16">
    <source>
        <dbReference type="ARBA" id="ARBA00023242"/>
    </source>
</evidence>
<keyword evidence="13 20" id="KW-0067">ATP-binding</keyword>
<feature type="region of interest" description="Disordered" evidence="21">
    <location>
        <begin position="431"/>
        <end position="455"/>
    </location>
</feature>
<evidence type="ECO:0000256" key="15">
    <source>
        <dbReference type="ARBA" id="ARBA00022895"/>
    </source>
</evidence>
<dbReference type="InterPro" id="IPR011009">
    <property type="entry name" value="Kinase-like_dom_sf"/>
</dbReference>
<evidence type="ECO:0000256" key="12">
    <source>
        <dbReference type="ARBA" id="ARBA00022777"/>
    </source>
</evidence>
<feature type="compositionally biased region" description="Polar residues" evidence="21">
    <location>
        <begin position="711"/>
        <end position="728"/>
    </location>
</feature>
<evidence type="ECO:0000256" key="19">
    <source>
        <dbReference type="ARBA" id="ARBA00048679"/>
    </source>
</evidence>
<dbReference type="InterPro" id="IPR000403">
    <property type="entry name" value="PI3/4_kinase_cat_dom"/>
</dbReference>
<comment type="catalytic activity">
    <reaction evidence="18 20">
        <text>L-threonyl-[protein] + ATP = O-phospho-L-threonyl-[protein] + ADP + H(+)</text>
        <dbReference type="Rhea" id="RHEA:46608"/>
        <dbReference type="Rhea" id="RHEA-COMP:11060"/>
        <dbReference type="Rhea" id="RHEA-COMP:11605"/>
        <dbReference type="ChEBI" id="CHEBI:15378"/>
        <dbReference type="ChEBI" id="CHEBI:30013"/>
        <dbReference type="ChEBI" id="CHEBI:30616"/>
        <dbReference type="ChEBI" id="CHEBI:61977"/>
        <dbReference type="ChEBI" id="CHEBI:456216"/>
        <dbReference type="EC" id="2.7.11.1"/>
    </reaction>
</comment>
<evidence type="ECO:0000256" key="8">
    <source>
        <dbReference type="ARBA" id="ARBA00022527"/>
    </source>
</evidence>
<sequence>MVPTRRGGGGEVTLKSIEASLRSNVATERKDAIENLLFFFTKVDRRSQQPNQSLTGDDNYHSVFEALFQCTLLEKQNYFSAKKGSKAASSTRLENCAKALKVVVAHGAPKIKRKTARALIDHITQVLPGPDEDFVAPLLQDYTRAFIALLEHPANVENLAVLDGELWFSCLDFCILAVSRFLETGDRGSASLSRASPAPGYAQTALSLAFSSGRSGSGSAHRPQGQVSGQIGSVEATHYMTCLNTLLTTTHAPVQERASEVADLALKVLDMRQVKLGTLQQVAFACINNLLAHTSTDDIALGKRLARDLVPLISHWWPSQKRDAMTNTVRDEILKTLHAIHLFLDSLTQESTESSSLRELEELLDVLWSEYSKREDRGRLLVDDLTFTGLELPADHPRTAVFSLRPYNLAAEQNWALMDIMAILEALHSRNSKRNDPQHGDEDQEKPRKRRRIVGDGRGVMKNVTSLDPGVRLTALQLLPFVFQHQQFPAEEVPESLDILTSLITDKQASVASWAMLACASVTLHQAAGDSALLPLWKQAWQIGLRSIGLAGTSRTACVLLTCILEANLIPKHDIIDDINLVITNSDISGPAVLVDSSLVLMLHLFGVRNTNSPNAVQATSSHITRWLFSKWNPDELHYSSQYSHLATPYDLINLMRACSGMAALGNIGTMQMFGGTIAQFRQSLKELQPMLRYLLLLEDQDVANRERVTRSSLTNSETDQVTDPTGSHTARRMILDLISPKLEQVLQLAESWSKKGGDGASQISTEKLQSAVLGCLAGILILPELKNLNSQSSRELESLVFKLADACLKAVLESDQNDGYFDMLLASAAPYIPQLSTSNLRASKDQNKFLMAYFAKLSECLEERSRRESLSQGVDAMEIDEDFLESQASSQRSSSSNTAGLPRRDLYLCHTPEAFYLDMRLRLRLLAIISKEEDQLGLVPEDFLDQLLALPTEQLLCCRILMQQLFNSDIIATPDDATKVIETMGEIMSTKDFSYCEAALCLVLEMMEAFIGFWTDDKLSDISSMVGDLYNHFVKYALPKNELSPTAQAYLSKLLFRLLEVSPNYAAGLKLPSCRSTLLSILKDGAMRVKYAIGNGLPKIFSLYVLKAHEEIFLDILESLPSDPKATEGIAFRLQVLAELACHWSTLLRRSVYHIFETPGRIDQATRYAASCVRRMSRSLSLETPRELFRLFAPQLLYTWLETDSIETIPFQIFGFPTLQDILTQAQTEAAAIMIMRGQEQEAVALAEALGLTAPALLQQGFTKIMAYSVAHDISVKSSDKQVTGESRVRKLLGKEAFHELIYLNFADIVATFLDTFDQEDPVENVFRKDDSFKYAADIMVEIKRLGYLDTVLPPNQQPMFRAKYLTRELQYLCSRTEYELHNLWTPSMVVAVARKLLNTVHPALGPLHACSVLRKIRVLISLAGPQALSSYPLEMLLHSTRVFLKDPECTDDALGVSRYLIENGGHHLRQAPSFLAGYALSSLADLRVFLESSQSSTTQESQFKATISKAQQFHAWFSKYLAGYDSPAFKDDEQRQAFKAITQSAAHIRPSGNADKGTPESSLLLEILKDDERETQLLNRPAREVALDMLCGVFTAPESSRSDVIDNDEEALAHGAIVLKSCRSNNLSDDYLAWGGRVVGRSFLASGEIPDELLRESRLSEYRKLSSDNSGSEHGILNILEALTVSSDCATSGLAESALRTIISQAILDEDHGLIAACQKSLSESLLASSNWDQYRIPPSDFAECMTTPDTDALSAPLIESDSWAQRVAIHLARSVPDIVVLSVLPSILPNVKGCAERAFPFIVHLVLLSQLDKQQGIKRHVSKALDEWLKTTSTASRENLKLLLNTILYLRTQRLPNETSIADRSHWLDVNFSAAATAATRCGMFKVALLFAELAASETSKASRRSSAAREIEDSSETLLEIFESIDDPDAYYGLQQDASLATVLARLEYENDGMKSLAFRGAQYDSHLRGRDTGAQHDGQQLIKSLTSVGLAGLSHSLLQAQQSLDGSSTSLDSTFTTARRLEVWNLPVPSSRDNYAVNLYKAYQTMHKAEDIASVREAIHDGLKHTIRVLSNQNLTAVNLRHHLGALASLAELDDLTSVTEKADLEDMLDSFSTRSKWMMSGRYGDVSQILSCRETSLTMFSQHHRLRAPTLSPAEARLGQIRGMLLSSDIYRFHRATQESLNLSTTLTDLIQPSEDMGLLVDAAIRMEAANSLWDHGEMISSIGMLQSIDRDSSLKKQTVPVNRSNLLSKIGHQVSVARLESPDNIQKRYLEPALKELNGKSDGKEAGQVYHQFAMFCDEQLQNPDSLEDLARLQSLRKGKADEVADLKALIAHAANSQVKSRYSAHLAKAKQWLDLDQQELRRVEQTRAEFVRLSLENYLLSLMCSDEHNNDALRFTAMWLERSQEDTTNEAVRKYLDKVPTRKFAPLMNQLSSRLQDQRNLFQHLLFSLVLRICIDHPYHGMYQVWSGVRSRVNKSDEIALSRQKATEKVSQYLQKDKRVAAIWVAINQTSKYYHSLAVDKDANRYKAGQKMPIKDSPVGATFLSTFAKYAIPPPTMQIDLSPTMDYSHVPLIQGFEPNMSIASGVSAPKIITAIGSDGQRYKQLVKGGNDDLRQDAIMEQVFAAVSELLKLHRTTRQRQLGIRTYKVLPLTSSSGLIEFVSNTIPLHEYLMPAHERYYPKDLKGSSCRKEISNVQTKSVDVRLATYRKVTERFHPVMRYFFLESFPDPDEWFVRRTAYTRSTAAVSILGHVLGLGDRHGHNILLDSKTGEAVHIDLGVAFEMGRILPVPELVPFRLTRDIVDGMGITGTEGVFRRCCEFTLDALREETYSIMTILDVLRYDPLYSWSMSPLRMAKLQNAARGTAAAAADDDQQGGGGGESEREEAGGGGKKNVNEPSEADRALEVVRKKLSKTLSVTATVNDLINQATDERNLAVLYSGWAAYA</sequence>
<dbReference type="PROSITE" id="PS00915">
    <property type="entry name" value="PI3_4_KINASE_1"/>
    <property type="match status" value="1"/>
</dbReference>
<evidence type="ECO:0000256" key="5">
    <source>
        <dbReference type="ARBA" id="ARBA00012513"/>
    </source>
</evidence>
<reference evidence="25" key="1">
    <citation type="submission" date="2022-07" db="EMBL/GenBank/DDBJ databases">
        <title>Fungi with potential for degradation of polypropylene.</title>
        <authorList>
            <person name="Gostincar C."/>
        </authorList>
    </citation>
    <scope>NUCLEOTIDE SEQUENCE</scope>
    <source>
        <strain evidence="25">EXF-13287</strain>
    </source>
</reference>
<gene>
    <name evidence="25" type="ORF">NKR19_g1898</name>
</gene>
<feature type="region of interest" description="Disordered" evidence="21">
    <location>
        <begin position="2873"/>
        <end position="2908"/>
    </location>
</feature>
<evidence type="ECO:0000259" key="23">
    <source>
        <dbReference type="PROSITE" id="PS51189"/>
    </source>
</evidence>
<evidence type="ECO:0000256" key="6">
    <source>
        <dbReference type="ARBA" id="ARBA00014619"/>
    </source>
</evidence>
<dbReference type="SMART" id="SM01343">
    <property type="entry name" value="FATC"/>
    <property type="match status" value="1"/>
</dbReference>
<keyword evidence="10 20" id="KW-0547">Nucleotide-binding</keyword>
<dbReference type="InterPro" id="IPR044107">
    <property type="entry name" value="PIKKc_ATM"/>
</dbReference>
<evidence type="ECO:0000256" key="11">
    <source>
        <dbReference type="ARBA" id="ARBA00022763"/>
    </source>
</evidence>
<feature type="region of interest" description="Disordered" evidence="21">
    <location>
        <begin position="709"/>
        <end position="728"/>
    </location>
</feature>
<dbReference type="SMART" id="SM01342">
    <property type="entry name" value="TAN"/>
    <property type="match status" value="1"/>
</dbReference>
<dbReference type="InterPro" id="IPR036940">
    <property type="entry name" value="PI3/4_kinase_cat_sf"/>
</dbReference>
<dbReference type="EMBL" id="JANBVN010000018">
    <property type="protein sequence ID" value="KAJ9161843.1"/>
    <property type="molecule type" value="Genomic_DNA"/>
</dbReference>
<evidence type="ECO:0000259" key="24">
    <source>
        <dbReference type="PROSITE" id="PS51190"/>
    </source>
</evidence>
<dbReference type="FunFam" id="3.30.1010.10:FF:000019">
    <property type="entry name" value="Serine/threonine-protein kinase Tel1"/>
    <property type="match status" value="1"/>
</dbReference>
<accession>A0AA38SJP4</accession>
<comment type="caution">
    <text evidence="25">The sequence shown here is derived from an EMBL/GenBank/DDBJ whole genome shotgun (WGS) entry which is preliminary data.</text>
</comment>
<organism evidence="25 26">
    <name type="scientific">Coniochaeta hoffmannii</name>
    <dbReference type="NCBI Taxonomy" id="91930"/>
    <lineage>
        <taxon>Eukaryota</taxon>
        <taxon>Fungi</taxon>
        <taxon>Dikarya</taxon>
        <taxon>Ascomycota</taxon>
        <taxon>Pezizomycotina</taxon>
        <taxon>Sordariomycetes</taxon>
        <taxon>Sordariomycetidae</taxon>
        <taxon>Coniochaetales</taxon>
        <taxon>Coniochaetaceae</taxon>
        <taxon>Coniochaeta</taxon>
    </lineage>
</organism>
<proteinExistence type="inferred from homology"/>
<dbReference type="Pfam" id="PF11640">
    <property type="entry name" value="TAN"/>
    <property type="match status" value="1"/>
</dbReference>
<dbReference type="Proteomes" id="UP001174691">
    <property type="component" value="Unassembled WGS sequence"/>
</dbReference>
<evidence type="ECO:0000256" key="21">
    <source>
        <dbReference type="SAM" id="MobiDB-lite"/>
    </source>
</evidence>
<keyword evidence="26" id="KW-1185">Reference proteome</keyword>
<dbReference type="InterPro" id="IPR038980">
    <property type="entry name" value="ATM_plant"/>
</dbReference>
<evidence type="ECO:0000256" key="14">
    <source>
        <dbReference type="ARBA" id="ARBA00022853"/>
    </source>
</evidence>
<comment type="similarity">
    <text evidence="3 20">Belongs to the PI3/PI4-kinase family. ATM subfamily.</text>
</comment>
<dbReference type="PROSITE" id="PS00916">
    <property type="entry name" value="PI3_4_KINASE_2"/>
    <property type="match status" value="1"/>
</dbReference>
<dbReference type="GO" id="GO:0006281">
    <property type="term" value="P:DNA repair"/>
    <property type="evidence" value="ECO:0007669"/>
    <property type="project" value="InterPro"/>
</dbReference>
<evidence type="ECO:0000256" key="20">
    <source>
        <dbReference type="RuleBase" id="RU365027"/>
    </source>
</evidence>
<dbReference type="SUPFAM" id="SSF56112">
    <property type="entry name" value="Protein kinase-like (PK-like)"/>
    <property type="match status" value="1"/>
</dbReference>
<dbReference type="GO" id="GO:0000781">
    <property type="term" value="C:chromosome, telomeric region"/>
    <property type="evidence" value="ECO:0007669"/>
    <property type="project" value="UniProtKB-SubCell"/>
</dbReference>
<keyword evidence="15 20" id="KW-0779">Telomere</keyword>